<evidence type="ECO:0008006" key="5">
    <source>
        <dbReference type="Google" id="ProtNLM"/>
    </source>
</evidence>
<feature type="region of interest" description="Disordered" evidence="1">
    <location>
        <begin position="72"/>
        <end position="120"/>
    </location>
</feature>
<dbReference type="AlphaFoldDB" id="A0A9P4KB51"/>
<evidence type="ECO:0000256" key="2">
    <source>
        <dbReference type="SAM" id="SignalP"/>
    </source>
</evidence>
<name>A0A9P4KB51_9PLEO</name>
<protein>
    <recommendedName>
        <fullName evidence="5">Secreted protein</fullName>
    </recommendedName>
</protein>
<sequence>MDVVRRSWWLVAQAFCLAWQNVNGCHRPIGPAPQGPRLACWRISGHEMSPMHVRTHVSYHPRFIGWRGARAGQADGMPTRQQGEIRRDASLGLPAQLARERATGEDTANSSVASTPLADP</sequence>
<gene>
    <name evidence="3" type="ORF">CC78DRAFT_543358</name>
</gene>
<comment type="caution">
    <text evidence="3">The sequence shown here is derived from an EMBL/GenBank/DDBJ whole genome shotgun (WGS) entry which is preliminary data.</text>
</comment>
<evidence type="ECO:0000313" key="3">
    <source>
        <dbReference type="EMBL" id="KAF2265426.1"/>
    </source>
</evidence>
<evidence type="ECO:0000256" key="1">
    <source>
        <dbReference type="SAM" id="MobiDB-lite"/>
    </source>
</evidence>
<keyword evidence="2" id="KW-0732">Signal</keyword>
<evidence type="ECO:0000313" key="4">
    <source>
        <dbReference type="Proteomes" id="UP000800093"/>
    </source>
</evidence>
<feature type="signal peptide" evidence="2">
    <location>
        <begin position="1"/>
        <end position="24"/>
    </location>
</feature>
<accession>A0A9P4KB51</accession>
<organism evidence="3 4">
    <name type="scientific">Lojkania enalia</name>
    <dbReference type="NCBI Taxonomy" id="147567"/>
    <lineage>
        <taxon>Eukaryota</taxon>
        <taxon>Fungi</taxon>
        <taxon>Dikarya</taxon>
        <taxon>Ascomycota</taxon>
        <taxon>Pezizomycotina</taxon>
        <taxon>Dothideomycetes</taxon>
        <taxon>Pleosporomycetidae</taxon>
        <taxon>Pleosporales</taxon>
        <taxon>Pleosporales incertae sedis</taxon>
        <taxon>Lojkania</taxon>
    </lineage>
</organism>
<reference evidence="4" key="1">
    <citation type="journal article" date="2020" name="Stud. Mycol.">
        <title>101 Dothideomycetes genomes: A test case for predicting lifestyles and emergence of pathogens.</title>
        <authorList>
            <person name="Haridas S."/>
            <person name="Albert R."/>
            <person name="Binder M."/>
            <person name="Bloem J."/>
            <person name="LaButti K."/>
            <person name="Salamov A."/>
            <person name="Andreopoulos B."/>
            <person name="Baker S."/>
            <person name="Barry K."/>
            <person name="Bills G."/>
            <person name="Bluhm B."/>
            <person name="Cannon C."/>
            <person name="Castanera R."/>
            <person name="Culley D."/>
            <person name="Daum C."/>
            <person name="Ezra D."/>
            <person name="Gonzalez J."/>
            <person name="Henrissat B."/>
            <person name="Kuo A."/>
            <person name="Liang C."/>
            <person name="Lipzen A."/>
            <person name="Lutzoni F."/>
            <person name="Magnuson J."/>
            <person name="Mondo S."/>
            <person name="Nolan M."/>
            <person name="Ohm R."/>
            <person name="Pangilinan J."/>
            <person name="Park H.-J."/>
            <person name="Ramirez L."/>
            <person name="Alfaro M."/>
            <person name="Sun H."/>
            <person name="Tritt A."/>
            <person name="Yoshinaga Y."/>
            <person name="Zwiers L.-H."/>
            <person name="Turgeon B."/>
            <person name="Goodwin S."/>
            <person name="Spatafora J."/>
            <person name="Crous P."/>
            <person name="Grigoriev I."/>
        </authorList>
    </citation>
    <scope>NUCLEOTIDE SEQUENCE [LARGE SCALE GENOMIC DNA]</scope>
    <source>
        <strain evidence="4">CBS 304.66</strain>
    </source>
</reference>
<feature type="chain" id="PRO_5040470954" description="Secreted protein" evidence="2">
    <location>
        <begin position="25"/>
        <end position="120"/>
    </location>
</feature>
<proteinExistence type="predicted"/>
<dbReference type="Proteomes" id="UP000800093">
    <property type="component" value="Unassembled WGS sequence"/>
</dbReference>
<keyword evidence="4" id="KW-1185">Reference proteome</keyword>
<dbReference type="EMBL" id="ML986607">
    <property type="protein sequence ID" value="KAF2265426.1"/>
    <property type="molecule type" value="Genomic_DNA"/>
</dbReference>